<evidence type="ECO:0000313" key="4">
    <source>
        <dbReference type="EMBL" id="AYM72633.1"/>
    </source>
</evidence>
<sequence>MLQHKTRRWGYVLPIFFSSLFLLILLYFSASSFADQNKVSFDAEAILPENQISEASYFDLKVQAGIQQKLTIQLTNTSNRQVNVKVEANNAVTNSNGAVDYSKHGEKLLGSPTFEEIASKPQTITLKPQEIRQATFQLDIPKQGFDGTILGGFYCYEETKEKEEKNDGFSLANKFAYTIGAQLSCSDKKIDPEFALSKVKSGLQNGYLTLFATLENKQPVLMSQMQMEAEITKKGKDGVLHQLSKKISMAPRSKFELPISWENKPLKKGFYELTIHLKDALGKKWTLVKAFEIKGDDEKLNKEAVHVEKEDEPTDTMMYFFLAFCLIVIICLVWYISKLKREKS</sequence>
<dbReference type="Pfam" id="PF06030">
    <property type="entry name" value="WxLIP_PGBD"/>
    <property type="match status" value="1"/>
</dbReference>
<evidence type="ECO:0000313" key="7">
    <source>
        <dbReference type="Proteomes" id="UP000275747"/>
    </source>
</evidence>
<name>A0A242FPB7_ENTFC</name>
<dbReference type="AlphaFoldDB" id="A0A242FPB7"/>
<dbReference type="Proteomes" id="UP000275747">
    <property type="component" value="Chromosome"/>
</dbReference>
<feature type="domain" description="WxL Interacting Protein host binding" evidence="3">
    <location>
        <begin position="167"/>
        <end position="301"/>
    </location>
</feature>
<evidence type="ECO:0000313" key="6">
    <source>
        <dbReference type="Proteomes" id="UP000194885"/>
    </source>
</evidence>
<dbReference type="InterPro" id="IPR010317">
    <property type="entry name" value="WxLIP_PGBD"/>
</dbReference>
<dbReference type="EMBL" id="NGKW01000002">
    <property type="protein sequence ID" value="OTN94543.1"/>
    <property type="molecule type" value="Genomic_DNA"/>
</dbReference>
<reference evidence="5 6" key="1">
    <citation type="submission" date="2017-05" db="EMBL/GenBank/DDBJ databases">
        <title>The Genome Sequence of Enterococcus faecium 7H8_DIV0219.</title>
        <authorList>
            <consortium name="The Broad Institute Genomics Platform"/>
            <consortium name="The Broad Institute Genomic Center for Infectious Diseases"/>
            <person name="Earl A."/>
            <person name="Manson A."/>
            <person name="Schwartman J."/>
            <person name="Gilmore M."/>
            <person name="Abouelleil A."/>
            <person name="Cao P."/>
            <person name="Chapman S."/>
            <person name="Cusick C."/>
            <person name="Shea T."/>
            <person name="Young S."/>
            <person name="Neafsey D."/>
            <person name="Nusbaum C."/>
            <person name="Birren B."/>
        </authorList>
    </citation>
    <scope>NUCLEOTIDE SEQUENCE [LARGE SCALE GENOMIC DNA]</scope>
    <source>
        <strain evidence="5 6">7H8_DIV0219</strain>
    </source>
</reference>
<keyword evidence="1" id="KW-1133">Transmembrane helix</keyword>
<protein>
    <submittedName>
        <fullName evidence="4">DUF916 and DUF3324 domain-containing protein</fullName>
    </submittedName>
</protein>
<keyword evidence="1" id="KW-0812">Transmembrane</keyword>
<gene>
    <name evidence="5" type="ORF">A5810_000786</name>
    <name evidence="4" type="ORF">D9Z05_04890</name>
</gene>
<organism evidence="5 6">
    <name type="scientific">Enterococcus faecium</name>
    <name type="common">Streptococcus faecium</name>
    <dbReference type="NCBI Taxonomy" id="1352"/>
    <lineage>
        <taxon>Bacteria</taxon>
        <taxon>Bacillati</taxon>
        <taxon>Bacillota</taxon>
        <taxon>Bacilli</taxon>
        <taxon>Lactobacillales</taxon>
        <taxon>Enterococcaceae</taxon>
        <taxon>Enterococcus</taxon>
    </lineage>
</organism>
<proteinExistence type="predicted"/>
<feature type="transmembrane region" description="Helical" evidence="1">
    <location>
        <begin position="317"/>
        <end position="336"/>
    </location>
</feature>
<accession>A0A242FPB7</accession>
<evidence type="ECO:0000259" key="2">
    <source>
        <dbReference type="Pfam" id="PF06030"/>
    </source>
</evidence>
<reference evidence="4 7" key="2">
    <citation type="submission" date="2018-10" db="EMBL/GenBank/DDBJ databases">
        <title>Escaping from acidified nitrite in gastric host defense: Transcriptomic basis for resistance to free nitrous acid in Enterococcus faecalis.</title>
        <authorList>
            <person name="Yu Z."/>
            <person name="Shi D."/>
            <person name="Liu W."/>
            <person name="Meng F."/>
        </authorList>
    </citation>
    <scope>NUCLEOTIDE SEQUENCE [LARGE SCALE GENOMIC DNA]</scope>
    <source>
        <strain evidence="4 7">JE1</strain>
    </source>
</reference>
<dbReference type="EMBL" id="CP033041">
    <property type="protein sequence ID" value="AYM72633.1"/>
    <property type="molecule type" value="Genomic_DNA"/>
</dbReference>
<dbReference type="InterPro" id="IPR021759">
    <property type="entry name" value="WxLIP_HBD"/>
</dbReference>
<dbReference type="Proteomes" id="UP000194885">
    <property type="component" value="Unassembled WGS sequence"/>
</dbReference>
<evidence type="ECO:0000259" key="3">
    <source>
        <dbReference type="Pfam" id="PF11797"/>
    </source>
</evidence>
<keyword evidence="1" id="KW-0472">Membrane</keyword>
<dbReference type="Pfam" id="PF11797">
    <property type="entry name" value="WxLIP_HBD"/>
    <property type="match status" value="1"/>
</dbReference>
<dbReference type="RefSeq" id="WP_038398618.1">
    <property type="nucleotide sequence ID" value="NZ_CABGQB010000001.1"/>
</dbReference>
<feature type="domain" description="WxL Interacting Protein peptidoglycan binding" evidence="2">
    <location>
        <begin position="41"/>
        <end position="155"/>
    </location>
</feature>
<evidence type="ECO:0000313" key="5">
    <source>
        <dbReference type="EMBL" id="OTN94543.1"/>
    </source>
</evidence>
<evidence type="ECO:0000256" key="1">
    <source>
        <dbReference type="SAM" id="Phobius"/>
    </source>
</evidence>